<keyword evidence="8" id="KW-1133">Transmembrane helix</keyword>
<keyword evidence="11" id="KW-1185">Reference proteome</keyword>
<evidence type="ECO:0000256" key="5">
    <source>
        <dbReference type="ARBA" id="ARBA00023110"/>
    </source>
</evidence>
<reference evidence="10 11" key="1">
    <citation type="submission" date="2023-07" db="EMBL/GenBank/DDBJ databases">
        <title>Sorghum-associated microbial communities from plants grown in Nebraska, USA.</title>
        <authorList>
            <person name="Schachtman D."/>
        </authorList>
    </citation>
    <scope>NUCLEOTIDE SEQUENCE [LARGE SCALE GENOMIC DNA]</scope>
    <source>
        <strain evidence="10 11">BE198</strain>
    </source>
</reference>
<keyword evidence="4" id="KW-0732">Signal</keyword>
<proteinExistence type="inferred from homology"/>
<evidence type="ECO:0000259" key="9">
    <source>
        <dbReference type="PROSITE" id="PS50198"/>
    </source>
</evidence>
<dbReference type="Proteomes" id="UP001251524">
    <property type="component" value="Unassembled WGS sequence"/>
</dbReference>
<evidence type="ECO:0000313" key="10">
    <source>
        <dbReference type="EMBL" id="MDR7133206.1"/>
    </source>
</evidence>
<evidence type="ECO:0000256" key="8">
    <source>
        <dbReference type="SAM" id="Phobius"/>
    </source>
</evidence>
<comment type="caution">
    <text evidence="10">The sequence shown here is derived from an EMBL/GenBank/DDBJ whole genome shotgun (WGS) entry which is preliminary data.</text>
</comment>
<organism evidence="10 11">
    <name type="scientific">Lysobacter niastensis</name>
    <dbReference type="NCBI Taxonomy" id="380629"/>
    <lineage>
        <taxon>Bacteria</taxon>
        <taxon>Pseudomonadati</taxon>
        <taxon>Pseudomonadota</taxon>
        <taxon>Gammaproteobacteria</taxon>
        <taxon>Lysobacterales</taxon>
        <taxon>Lysobacteraceae</taxon>
        <taxon>Lysobacter</taxon>
    </lineage>
</organism>
<dbReference type="InterPro" id="IPR046357">
    <property type="entry name" value="PPIase_dom_sf"/>
</dbReference>
<evidence type="ECO:0000256" key="1">
    <source>
        <dbReference type="ARBA" id="ARBA00000971"/>
    </source>
</evidence>
<evidence type="ECO:0000256" key="7">
    <source>
        <dbReference type="PROSITE-ProRule" id="PRU00278"/>
    </source>
</evidence>
<dbReference type="InterPro" id="IPR000297">
    <property type="entry name" value="PPIase_PpiC"/>
</dbReference>
<comment type="similarity">
    <text evidence="2">Belongs to the PpiC/parvulin rotamase family.</text>
</comment>
<dbReference type="PROSITE" id="PS50198">
    <property type="entry name" value="PPIC_PPIASE_2"/>
    <property type="match status" value="1"/>
</dbReference>
<dbReference type="PANTHER" id="PTHR47245">
    <property type="entry name" value="PEPTIDYLPROLYL ISOMERASE"/>
    <property type="match status" value="1"/>
</dbReference>
<sequence length="297" mass="33569">MTTVTIDERARSLPARRWMRDPFLHFLGIGLALLALYHVVSPPRPQSPGSRIELTQDDLRQIDLAWMAKWQRHPTQAEMQGLVEAKVREEILYREALTLGLDQDDTIIKRRLAQKLEFLTEDTSAIRDPTPHELQAWFAGHSAQFATPGRVTFRHVYFSPDKRGAHAADDARMALATLSGKSTALGADTKVGDRFFDRDYYPDRTPDQVAGLFGTRFAQSLFKLQPGAWQGPVESGLGWHLVRIDEMSPGSVPTFEEVDREQVKAAWIDERRAESRRTTFAAIKAKYEVVLPGTSVQ</sequence>
<dbReference type="Pfam" id="PF13145">
    <property type="entry name" value="Rotamase_2"/>
    <property type="match status" value="1"/>
</dbReference>
<name>A0ABU1W6J9_9GAMM</name>
<feature type="transmembrane region" description="Helical" evidence="8">
    <location>
        <begin position="23"/>
        <end position="40"/>
    </location>
</feature>
<gene>
    <name evidence="10" type="ORF">J2X06_000390</name>
</gene>
<dbReference type="Gene3D" id="3.10.50.40">
    <property type="match status" value="1"/>
</dbReference>
<keyword evidence="8" id="KW-0812">Transmembrane</keyword>
<evidence type="ECO:0000256" key="4">
    <source>
        <dbReference type="ARBA" id="ARBA00022729"/>
    </source>
</evidence>
<dbReference type="SUPFAM" id="SSF54534">
    <property type="entry name" value="FKBP-like"/>
    <property type="match status" value="1"/>
</dbReference>
<dbReference type="EMBL" id="JAVDVY010000001">
    <property type="protein sequence ID" value="MDR7133206.1"/>
    <property type="molecule type" value="Genomic_DNA"/>
</dbReference>
<evidence type="ECO:0000256" key="3">
    <source>
        <dbReference type="ARBA" id="ARBA00013194"/>
    </source>
</evidence>
<keyword evidence="6 7" id="KW-0413">Isomerase</keyword>
<dbReference type="PANTHER" id="PTHR47245:SF1">
    <property type="entry name" value="FOLDASE PROTEIN PRSA"/>
    <property type="match status" value="1"/>
</dbReference>
<keyword evidence="5 7" id="KW-0697">Rotamase</keyword>
<evidence type="ECO:0000256" key="6">
    <source>
        <dbReference type="ARBA" id="ARBA00023235"/>
    </source>
</evidence>
<dbReference type="EC" id="5.2.1.8" evidence="3"/>
<accession>A0ABU1W6J9</accession>
<evidence type="ECO:0000313" key="11">
    <source>
        <dbReference type="Proteomes" id="UP001251524"/>
    </source>
</evidence>
<dbReference type="InterPro" id="IPR050245">
    <property type="entry name" value="PrsA_foldase"/>
</dbReference>
<evidence type="ECO:0000256" key="2">
    <source>
        <dbReference type="ARBA" id="ARBA00007656"/>
    </source>
</evidence>
<keyword evidence="8" id="KW-0472">Membrane</keyword>
<comment type="catalytic activity">
    <reaction evidence="1">
        <text>[protein]-peptidylproline (omega=180) = [protein]-peptidylproline (omega=0)</text>
        <dbReference type="Rhea" id="RHEA:16237"/>
        <dbReference type="Rhea" id="RHEA-COMP:10747"/>
        <dbReference type="Rhea" id="RHEA-COMP:10748"/>
        <dbReference type="ChEBI" id="CHEBI:83833"/>
        <dbReference type="ChEBI" id="CHEBI:83834"/>
        <dbReference type="EC" id="5.2.1.8"/>
    </reaction>
</comment>
<protein>
    <recommendedName>
        <fullName evidence="3">peptidylprolyl isomerase</fullName>
        <ecNumber evidence="3">5.2.1.8</ecNumber>
    </recommendedName>
</protein>
<feature type="domain" description="PpiC" evidence="9">
    <location>
        <begin position="148"/>
        <end position="246"/>
    </location>
</feature>